<evidence type="ECO:0000259" key="10">
    <source>
        <dbReference type="Pfam" id="PF01636"/>
    </source>
</evidence>
<evidence type="ECO:0000313" key="12">
    <source>
        <dbReference type="Proteomes" id="UP001321473"/>
    </source>
</evidence>
<gene>
    <name evidence="11" type="ORF">V5799_029385</name>
</gene>
<evidence type="ECO:0000313" key="11">
    <source>
        <dbReference type="EMBL" id="KAK8777269.1"/>
    </source>
</evidence>
<evidence type="ECO:0000256" key="5">
    <source>
        <dbReference type="ARBA" id="ARBA00022777"/>
    </source>
</evidence>
<comment type="subcellular location">
    <subcellularLocation>
        <location evidence="1">Cytoplasm</location>
    </subcellularLocation>
</comment>
<dbReference type="EMBL" id="JARKHS020012033">
    <property type="protein sequence ID" value="KAK8777269.1"/>
    <property type="molecule type" value="Genomic_DNA"/>
</dbReference>
<dbReference type="AlphaFoldDB" id="A0AAQ4ERB4"/>
<dbReference type="InterPro" id="IPR011009">
    <property type="entry name" value="Kinase-like_dom_sf"/>
</dbReference>
<evidence type="ECO:0000256" key="9">
    <source>
        <dbReference type="ARBA" id="ARBA00040505"/>
    </source>
</evidence>
<protein>
    <recommendedName>
        <fullName evidence="9">Hydroxylysine kinase</fullName>
        <ecNumber evidence="8">2.7.1.81</ecNumber>
    </recommendedName>
</protein>
<dbReference type="PANTHER" id="PTHR21064">
    <property type="entry name" value="AMINOGLYCOSIDE PHOSPHOTRANSFERASE DOMAIN-CONTAINING PROTEIN-RELATED"/>
    <property type="match status" value="1"/>
</dbReference>
<evidence type="ECO:0000256" key="6">
    <source>
        <dbReference type="ARBA" id="ARBA00036820"/>
    </source>
</evidence>
<evidence type="ECO:0000256" key="1">
    <source>
        <dbReference type="ARBA" id="ARBA00004496"/>
    </source>
</evidence>
<dbReference type="GO" id="GO:0047992">
    <property type="term" value="F:hydroxylysine kinase activity"/>
    <property type="evidence" value="ECO:0007669"/>
    <property type="project" value="UniProtKB-EC"/>
</dbReference>
<dbReference type="InterPro" id="IPR050249">
    <property type="entry name" value="Pseudomonas-type_ThrB"/>
</dbReference>
<keyword evidence="5" id="KW-0418">Kinase</keyword>
<keyword evidence="4" id="KW-0808">Transferase</keyword>
<comment type="function">
    <text evidence="7">Catalyzes the GTP-dependent phosphorylation of 5-hydroxy-L-lysine.</text>
</comment>
<proteinExistence type="inferred from homology"/>
<reference evidence="11 12" key="1">
    <citation type="journal article" date="2023" name="Arcadia Sci">
        <title>De novo assembly of a long-read Amblyomma americanum tick genome.</title>
        <authorList>
            <person name="Chou S."/>
            <person name="Poskanzer K.E."/>
            <person name="Rollins M."/>
            <person name="Thuy-Boun P.S."/>
        </authorList>
    </citation>
    <scope>NUCLEOTIDE SEQUENCE [LARGE SCALE GENOMIC DNA]</scope>
    <source>
        <strain evidence="11">F_SG_1</strain>
        <tissue evidence="11">Salivary glands</tissue>
    </source>
</reference>
<dbReference type="SUPFAM" id="SSF56112">
    <property type="entry name" value="Protein kinase-like (PK-like)"/>
    <property type="match status" value="1"/>
</dbReference>
<dbReference type="EC" id="2.7.1.81" evidence="8"/>
<comment type="caution">
    <text evidence="11">The sequence shown here is derived from an EMBL/GenBank/DDBJ whole genome shotgun (WGS) entry which is preliminary data.</text>
</comment>
<comment type="similarity">
    <text evidence="2">Belongs to the aminoglycoside phosphotransferase family.</text>
</comment>
<comment type="catalytic activity">
    <reaction evidence="6">
        <text>(5R)-5-hydroxy-L-lysine + GTP = (5R)-5-phosphooxy-L-lysine + GDP + H(+)</text>
        <dbReference type="Rhea" id="RHEA:19049"/>
        <dbReference type="ChEBI" id="CHEBI:15378"/>
        <dbReference type="ChEBI" id="CHEBI:37565"/>
        <dbReference type="ChEBI" id="CHEBI:57882"/>
        <dbReference type="ChEBI" id="CHEBI:58189"/>
        <dbReference type="ChEBI" id="CHEBI:58357"/>
        <dbReference type="EC" id="2.7.1.81"/>
    </reaction>
</comment>
<evidence type="ECO:0000256" key="7">
    <source>
        <dbReference type="ARBA" id="ARBA00037368"/>
    </source>
</evidence>
<dbReference type="Gene3D" id="3.90.1200.10">
    <property type="match status" value="1"/>
</dbReference>
<dbReference type="GO" id="GO:0005737">
    <property type="term" value="C:cytoplasm"/>
    <property type="evidence" value="ECO:0007669"/>
    <property type="project" value="UniProtKB-SubCell"/>
</dbReference>
<name>A0AAQ4ERB4_AMBAM</name>
<keyword evidence="12" id="KW-1185">Reference proteome</keyword>
<accession>A0AAQ4ERB4</accession>
<sequence length="219" mass="23643">MSAGRPPEFTDAEGLTVKGCAVRLFTFLPGRTLDRRPLSDRVCLSWGALLGRLHRALRAKGSGKYPALLSRYTPWSLWSVSELPALVDGVVESPEDRKLVHSVLARFAELEPTLRSLPVGVLHGDLNEKNVLTRPEENCGDGGDEVYAVLDWGDVHGGPRVLDLAVMLTYVLIAPAGRRSPEESVGLAIAGYLHHLPEERVCSVSLLKVSVPCAGCDGA</sequence>
<evidence type="ECO:0000256" key="8">
    <source>
        <dbReference type="ARBA" id="ARBA00038873"/>
    </source>
</evidence>
<evidence type="ECO:0000256" key="3">
    <source>
        <dbReference type="ARBA" id="ARBA00022490"/>
    </source>
</evidence>
<evidence type="ECO:0000256" key="2">
    <source>
        <dbReference type="ARBA" id="ARBA00006219"/>
    </source>
</evidence>
<feature type="domain" description="Aminoglycoside phosphotransferase" evidence="10">
    <location>
        <begin position="16"/>
        <end position="173"/>
    </location>
</feature>
<organism evidence="11 12">
    <name type="scientific">Amblyomma americanum</name>
    <name type="common">Lone star tick</name>
    <dbReference type="NCBI Taxonomy" id="6943"/>
    <lineage>
        <taxon>Eukaryota</taxon>
        <taxon>Metazoa</taxon>
        <taxon>Ecdysozoa</taxon>
        <taxon>Arthropoda</taxon>
        <taxon>Chelicerata</taxon>
        <taxon>Arachnida</taxon>
        <taxon>Acari</taxon>
        <taxon>Parasitiformes</taxon>
        <taxon>Ixodida</taxon>
        <taxon>Ixodoidea</taxon>
        <taxon>Ixodidae</taxon>
        <taxon>Amblyomminae</taxon>
        <taxon>Amblyomma</taxon>
    </lineage>
</organism>
<dbReference type="InterPro" id="IPR002575">
    <property type="entry name" value="Aminoglycoside_PTrfase"/>
</dbReference>
<evidence type="ECO:0000256" key="4">
    <source>
        <dbReference type="ARBA" id="ARBA00022679"/>
    </source>
</evidence>
<keyword evidence="3" id="KW-0963">Cytoplasm</keyword>
<dbReference type="Pfam" id="PF01636">
    <property type="entry name" value="APH"/>
    <property type="match status" value="1"/>
</dbReference>
<dbReference type="Proteomes" id="UP001321473">
    <property type="component" value="Unassembled WGS sequence"/>
</dbReference>
<dbReference type="PANTHER" id="PTHR21064:SF1">
    <property type="entry name" value="HYDROXYLYSINE KINASE"/>
    <property type="match status" value="1"/>
</dbReference>